<keyword evidence="3" id="KW-1003">Cell membrane</keyword>
<keyword evidence="5 7" id="KW-1133">Transmembrane helix</keyword>
<evidence type="ECO:0000256" key="4">
    <source>
        <dbReference type="ARBA" id="ARBA00022692"/>
    </source>
</evidence>
<evidence type="ECO:0000256" key="1">
    <source>
        <dbReference type="ARBA" id="ARBA00004651"/>
    </source>
</evidence>
<feature type="transmembrane region" description="Helical" evidence="7">
    <location>
        <begin position="424"/>
        <end position="443"/>
    </location>
</feature>
<dbReference type="PANTHER" id="PTHR30250:SF10">
    <property type="entry name" value="LIPOPOLYSACCHARIDE BIOSYNTHESIS PROTEIN WZXC"/>
    <property type="match status" value="1"/>
</dbReference>
<evidence type="ECO:0000256" key="3">
    <source>
        <dbReference type="ARBA" id="ARBA00022475"/>
    </source>
</evidence>
<dbReference type="OrthoDB" id="9770347at2"/>
<keyword evidence="9" id="KW-1185">Reference proteome</keyword>
<evidence type="ECO:0000256" key="6">
    <source>
        <dbReference type="ARBA" id="ARBA00023136"/>
    </source>
</evidence>
<comment type="subcellular location">
    <subcellularLocation>
        <location evidence="1">Cell membrane</location>
        <topology evidence="1">Multi-pass membrane protein</topology>
    </subcellularLocation>
</comment>
<evidence type="ECO:0000313" key="8">
    <source>
        <dbReference type="EMBL" id="TWT98632.1"/>
    </source>
</evidence>
<evidence type="ECO:0000256" key="5">
    <source>
        <dbReference type="ARBA" id="ARBA00022989"/>
    </source>
</evidence>
<feature type="transmembrane region" description="Helical" evidence="7">
    <location>
        <begin position="302"/>
        <end position="318"/>
    </location>
</feature>
<feature type="transmembrane region" description="Helical" evidence="7">
    <location>
        <begin position="391"/>
        <end position="412"/>
    </location>
</feature>
<dbReference type="PANTHER" id="PTHR30250">
    <property type="entry name" value="PST FAMILY PREDICTED COLANIC ACID TRANSPORTER"/>
    <property type="match status" value="1"/>
</dbReference>
<dbReference type="InterPro" id="IPR050833">
    <property type="entry name" value="Poly_Biosynth_Transport"/>
</dbReference>
<feature type="transmembrane region" description="Helical" evidence="7">
    <location>
        <begin position="455"/>
        <end position="476"/>
    </location>
</feature>
<organism evidence="8 9">
    <name type="scientific">Stieleria varia</name>
    <dbReference type="NCBI Taxonomy" id="2528005"/>
    <lineage>
        <taxon>Bacteria</taxon>
        <taxon>Pseudomonadati</taxon>
        <taxon>Planctomycetota</taxon>
        <taxon>Planctomycetia</taxon>
        <taxon>Pirellulales</taxon>
        <taxon>Pirellulaceae</taxon>
        <taxon>Stieleria</taxon>
    </lineage>
</organism>
<keyword evidence="6 7" id="KW-0472">Membrane</keyword>
<feature type="transmembrane region" description="Helical" evidence="7">
    <location>
        <begin position="90"/>
        <end position="111"/>
    </location>
</feature>
<evidence type="ECO:0000256" key="2">
    <source>
        <dbReference type="ARBA" id="ARBA00007430"/>
    </source>
</evidence>
<comment type="caution">
    <text evidence="8">The sequence shown here is derived from an EMBL/GenBank/DDBJ whole genome shotgun (WGS) entry which is preliminary data.</text>
</comment>
<gene>
    <name evidence="8" type="primary">wzxC</name>
    <name evidence="8" type="ORF">Pla52n_51490</name>
</gene>
<feature type="transmembrane region" description="Helical" evidence="7">
    <location>
        <begin position="123"/>
        <end position="145"/>
    </location>
</feature>
<dbReference type="GO" id="GO:0005886">
    <property type="term" value="C:plasma membrane"/>
    <property type="evidence" value="ECO:0007669"/>
    <property type="project" value="UniProtKB-SubCell"/>
</dbReference>
<reference evidence="8 9" key="1">
    <citation type="submission" date="2019-02" db="EMBL/GenBank/DDBJ databases">
        <title>Deep-cultivation of Planctomycetes and their phenomic and genomic characterization uncovers novel biology.</title>
        <authorList>
            <person name="Wiegand S."/>
            <person name="Jogler M."/>
            <person name="Boedeker C."/>
            <person name="Pinto D."/>
            <person name="Vollmers J."/>
            <person name="Rivas-Marin E."/>
            <person name="Kohn T."/>
            <person name="Peeters S.H."/>
            <person name="Heuer A."/>
            <person name="Rast P."/>
            <person name="Oberbeckmann S."/>
            <person name="Bunk B."/>
            <person name="Jeske O."/>
            <person name="Meyerdierks A."/>
            <person name="Storesund J.E."/>
            <person name="Kallscheuer N."/>
            <person name="Luecker S."/>
            <person name="Lage O.M."/>
            <person name="Pohl T."/>
            <person name="Merkel B.J."/>
            <person name="Hornburger P."/>
            <person name="Mueller R.-W."/>
            <person name="Bruemmer F."/>
            <person name="Labrenz M."/>
            <person name="Spormann A.M."/>
            <person name="Op Den Camp H."/>
            <person name="Overmann J."/>
            <person name="Amann R."/>
            <person name="Jetten M.S.M."/>
            <person name="Mascher T."/>
            <person name="Medema M.H."/>
            <person name="Devos D.P."/>
            <person name="Kaster A.-K."/>
            <person name="Ovreas L."/>
            <person name="Rohde M."/>
            <person name="Galperin M.Y."/>
            <person name="Jogler C."/>
        </authorList>
    </citation>
    <scope>NUCLEOTIDE SEQUENCE [LARGE SCALE GENOMIC DNA]</scope>
    <source>
        <strain evidence="8 9">Pla52n</strain>
    </source>
</reference>
<dbReference type="CDD" id="cd13127">
    <property type="entry name" value="MATE_tuaB_like"/>
    <property type="match status" value="1"/>
</dbReference>
<dbReference type="RefSeq" id="WP_146522165.1">
    <property type="nucleotide sequence ID" value="NZ_CP151726.1"/>
</dbReference>
<name>A0A5C6AF35_9BACT</name>
<accession>A0A5C6AF35</accession>
<evidence type="ECO:0000256" key="7">
    <source>
        <dbReference type="SAM" id="Phobius"/>
    </source>
</evidence>
<dbReference type="Proteomes" id="UP000320176">
    <property type="component" value="Unassembled WGS sequence"/>
</dbReference>
<protein>
    <submittedName>
        <fullName evidence="8">Lipopolysaccharide biosynthesis protein WzxC</fullName>
    </submittedName>
</protein>
<sequence>MDQTADAQGETLSSIERNQRESGFYIVLQQCVAFAVHFVQVFVLSRLLTSTDYGLAAMAGAIFAITSVFKDFGFSTSTLQVKDLRRQDSVNLFWIGTGMSAAICGVMLLGAPLCAKWFDEPAVIPLMIGYAGIFMLSSLGNQPTALAQRDFRFRELAIWRIAALVVGFFVAVIAAWYGLGAWSIVCFSLSVELISTTGAFWISGFVPGKLEDIGATRSHLKFGSVLTLGGFLGYASANVDRIIIGRYLGPDSLGYYSRAHNLVLVPVTKMLGGFKRFNVAALSQVIEDRTLFKQTIRKLQRLYLVPCTLFLVPAAAFSDDLVMFTMGEKWAPVAPLFAILAPYIWVHITLMICYLAHVAHADIRGLTFYYAICFSLLTVSLAIAARFGLTAVTIAFVLTGLIGVQGLLLMFAGRRGLIEVVGYVADYLVNVIVCVSVFAGLLLANGTVIDFDAPWMNLMCGYCLGFPVMLAAYWAFPRYRETLQSLLSDLKRVWVRLNRPSIA</sequence>
<feature type="transmembrane region" description="Helical" evidence="7">
    <location>
        <begin position="330"/>
        <end position="356"/>
    </location>
</feature>
<dbReference type="Pfam" id="PF13440">
    <property type="entry name" value="Polysacc_synt_3"/>
    <property type="match status" value="1"/>
</dbReference>
<feature type="transmembrane region" description="Helical" evidence="7">
    <location>
        <begin position="182"/>
        <end position="202"/>
    </location>
</feature>
<feature type="transmembrane region" description="Helical" evidence="7">
    <location>
        <begin position="53"/>
        <end position="69"/>
    </location>
</feature>
<evidence type="ECO:0000313" key="9">
    <source>
        <dbReference type="Proteomes" id="UP000320176"/>
    </source>
</evidence>
<comment type="similarity">
    <text evidence="2">Belongs to the polysaccharide synthase family.</text>
</comment>
<keyword evidence="4 7" id="KW-0812">Transmembrane</keyword>
<feature type="transmembrane region" description="Helical" evidence="7">
    <location>
        <begin position="24"/>
        <end position="47"/>
    </location>
</feature>
<feature type="transmembrane region" description="Helical" evidence="7">
    <location>
        <begin position="157"/>
        <end position="176"/>
    </location>
</feature>
<proteinExistence type="inferred from homology"/>
<dbReference type="EMBL" id="SJPN01000006">
    <property type="protein sequence ID" value="TWT98632.1"/>
    <property type="molecule type" value="Genomic_DNA"/>
</dbReference>
<dbReference type="AlphaFoldDB" id="A0A5C6AF35"/>
<feature type="transmembrane region" description="Helical" evidence="7">
    <location>
        <begin position="368"/>
        <end position="385"/>
    </location>
</feature>